<sequence length="274" mass="30608">MYCIFIMDQRVISAFRPAPPKQQQQQRTVKPAPQPPRKKPTAPPRKMGGMLGSLLGKQSRTAHHLSVVRAPKKDNDNGTATTSTSSSSAGSSPASLTSGAVIAKFRTEVEQKLLDFQSLPQETLLKYHYSLSATTALLDAEQRAKVTMETLKFLVYEQVEEIGEDKWVAVKEPGDFMDEHTIAIYKEGCAPAEVLEEMNKGDLPDEIRGQAKALQQQRMKQVQKKDLAIEKQNMQQLNKSVVVETLNTKKRDRRTIEEIQRDMMGGDAKRANLG</sequence>
<dbReference type="EMBL" id="HBNS01015295">
    <property type="protein sequence ID" value="CAE4602182.1"/>
    <property type="molecule type" value="Transcribed_RNA"/>
</dbReference>
<accession>A0A6V2E515</accession>
<evidence type="ECO:0000313" key="3">
    <source>
        <dbReference type="EMBL" id="CAE4602182.1"/>
    </source>
</evidence>
<feature type="compositionally biased region" description="Low complexity" evidence="1">
    <location>
        <begin position="78"/>
        <end position="95"/>
    </location>
</feature>
<feature type="region of interest" description="Disordered" evidence="1">
    <location>
        <begin position="67"/>
        <end position="95"/>
    </location>
</feature>
<reference evidence="3" key="1">
    <citation type="submission" date="2021-01" db="EMBL/GenBank/DDBJ databases">
        <authorList>
            <person name="Corre E."/>
            <person name="Pelletier E."/>
            <person name="Niang G."/>
            <person name="Scheremetjew M."/>
            <person name="Finn R."/>
            <person name="Kale V."/>
            <person name="Holt S."/>
            <person name="Cochrane G."/>
            <person name="Meng A."/>
            <person name="Brown T."/>
            <person name="Cohen L."/>
        </authorList>
    </citation>
    <scope>NUCLEOTIDE SEQUENCE</scope>
    <source>
        <strain evidence="3">GSO104</strain>
    </source>
</reference>
<protein>
    <submittedName>
        <fullName evidence="3">Uncharacterized protein</fullName>
    </submittedName>
</protein>
<gene>
    <name evidence="2" type="ORF">DBRI00130_LOCUS12286</name>
    <name evidence="3" type="ORF">DBRI00130_LOCUS12287</name>
</gene>
<organism evidence="3">
    <name type="scientific">Ditylum brightwellii</name>
    <dbReference type="NCBI Taxonomy" id="49249"/>
    <lineage>
        <taxon>Eukaryota</taxon>
        <taxon>Sar</taxon>
        <taxon>Stramenopiles</taxon>
        <taxon>Ochrophyta</taxon>
        <taxon>Bacillariophyta</taxon>
        <taxon>Mediophyceae</taxon>
        <taxon>Lithodesmiophycidae</taxon>
        <taxon>Lithodesmiales</taxon>
        <taxon>Lithodesmiaceae</taxon>
        <taxon>Ditylum</taxon>
    </lineage>
</organism>
<evidence type="ECO:0000256" key="1">
    <source>
        <dbReference type="SAM" id="MobiDB-lite"/>
    </source>
</evidence>
<evidence type="ECO:0000313" key="2">
    <source>
        <dbReference type="EMBL" id="CAE4602181.1"/>
    </source>
</evidence>
<proteinExistence type="predicted"/>
<name>A0A6V2E515_9STRA</name>
<feature type="compositionally biased region" description="Low complexity" evidence="1">
    <location>
        <begin position="21"/>
        <end position="31"/>
    </location>
</feature>
<dbReference type="AlphaFoldDB" id="A0A6V2E515"/>
<feature type="region of interest" description="Disordered" evidence="1">
    <location>
        <begin position="15"/>
        <end position="52"/>
    </location>
</feature>
<dbReference type="EMBL" id="HBNS01015294">
    <property type="protein sequence ID" value="CAE4602181.1"/>
    <property type="molecule type" value="Transcribed_RNA"/>
</dbReference>